<name>A0A8J8M9B3_9FIRM</name>
<sequence length="204" mass="23727">MNKKIFKSVLILLLIVLAIYGIYKYTDTTNYVSKGKVKIIQEELFKGDAKKLEPQLNYFSVADIVLKYNTEKKGINIYYEEWKDGTIVKKHPLTELFDLNEITVTAKESEEHDGYEIRTVIYDKNGYTNTSIDISKPHIELKYGSRKLYNSILDETEEIGLWGIIGQNYPYYWEAGETVIDMAKRSAWAIILKIEFRDELEALS</sequence>
<dbReference type="KEGG" id="vgu:HYG85_06015"/>
<protein>
    <submittedName>
        <fullName evidence="1">Uncharacterized protein</fullName>
    </submittedName>
</protein>
<organism evidence="1 2">
    <name type="scientific">Vallitalea guaymasensis</name>
    <dbReference type="NCBI Taxonomy" id="1185412"/>
    <lineage>
        <taxon>Bacteria</taxon>
        <taxon>Bacillati</taxon>
        <taxon>Bacillota</taxon>
        <taxon>Clostridia</taxon>
        <taxon>Lachnospirales</taxon>
        <taxon>Vallitaleaceae</taxon>
        <taxon>Vallitalea</taxon>
    </lineage>
</organism>
<gene>
    <name evidence="1" type="ORF">HYG85_06015</name>
</gene>
<proteinExistence type="predicted"/>
<dbReference type="RefSeq" id="WP_212692724.1">
    <property type="nucleotide sequence ID" value="NZ_CP058561.1"/>
</dbReference>
<dbReference type="EMBL" id="CP058561">
    <property type="protein sequence ID" value="QUH28505.1"/>
    <property type="molecule type" value="Genomic_DNA"/>
</dbReference>
<reference evidence="1 2" key="1">
    <citation type="submission" date="2020-07" db="EMBL/GenBank/DDBJ databases">
        <title>Vallitalea guaymasensis genome.</title>
        <authorList>
            <person name="Postec A."/>
        </authorList>
    </citation>
    <scope>NUCLEOTIDE SEQUENCE [LARGE SCALE GENOMIC DNA]</scope>
    <source>
        <strain evidence="1 2">Ra1766G1</strain>
    </source>
</reference>
<dbReference type="Proteomes" id="UP000677305">
    <property type="component" value="Chromosome"/>
</dbReference>
<evidence type="ECO:0000313" key="1">
    <source>
        <dbReference type="EMBL" id="QUH28505.1"/>
    </source>
</evidence>
<accession>A0A8J8M9B3</accession>
<evidence type="ECO:0000313" key="2">
    <source>
        <dbReference type="Proteomes" id="UP000677305"/>
    </source>
</evidence>
<keyword evidence="2" id="KW-1185">Reference proteome</keyword>
<dbReference type="AlphaFoldDB" id="A0A8J8M9B3"/>